<dbReference type="PANTHER" id="PTHR45753">
    <property type="entry name" value="ORNITHINE CARBAMOYLTRANSFERASE, MITOCHONDRIAL"/>
    <property type="match status" value="1"/>
</dbReference>
<dbReference type="InterPro" id="IPR036901">
    <property type="entry name" value="Asp/Orn_carbamoylTrfase_sf"/>
</dbReference>
<dbReference type="GO" id="GO:0006207">
    <property type="term" value="P:'de novo' pyrimidine nucleobase biosynthetic process"/>
    <property type="evidence" value="ECO:0007669"/>
    <property type="project" value="InterPro"/>
</dbReference>
<feature type="binding site" evidence="7">
    <location>
        <position position="135"/>
    </location>
    <ligand>
        <name>L-aspartate</name>
        <dbReference type="ChEBI" id="CHEBI:29991"/>
    </ligand>
</feature>
<gene>
    <name evidence="7" type="primary">pyrB</name>
    <name evidence="10" type="ORF">DCF15_16715</name>
</gene>
<dbReference type="EMBL" id="QBMP01000207">
    <property type="protein sequence ID" value="PZO49674.1"/>
    <property type="molecule type" value="Genomic_DNA"/>
</dbReference>
<dbReference type="Pfam" id="PF00185">
    <property type="entry name" value="OTCace"/>
    <property type="match status" value="1"/>
</dbReference>
<organism evidence="10 11">
    <name type="scientific">Phormidesmis priestleyi</name>
    <dbReference type="NCBI Taxonomy" id="268141"/>
    <lineage>
        <taxon>Bacteria</taxon>
        <taxon>Bacillati</taxon>
        <taxon>Cyanobacteriota</taxon>
        <taxon>Cyanophyceae</taxon>
        <taxon>Leptolyngbyales</taxon>
        <taxon>Leptolyngbyaceae</taxon>
        <taxon>Phormidesmis</taxon>
    </lineage>
</organism>
<evidence type="ECO:0000256" key="7">
    <source>
        <dbReference type="HAMAP-Rule" id="MF_00001"/>
    </source>
</evidence>
<evidence type="ECO:0000256" key="5">
    <source>
        <dbReference type="ARBA" id="ARBA00043884"/>
    </source>
</evidence>
<dbReference type="PANTHER" id="PTHR45753:SF6">
    <property type="entry name" value="ASPARTATE CARBAMOYLTRANSFERASE"/>
    <property type="match status" value="1"/>
</dbReference>
<evidence type="ECO:0000259" key="8">
    <source>
        <dbReference type="Pfam" id="PF00185"/>
    </source>
</evidence>
<name>A0A2W4WX34_9CYAN</name>
<proteinExistence type="inferred from homology"/>
<comment type="pathway">
    <text evidence="1 7">Pyrimidine metabolism; UMP biosynthesis via de novo pathway; (S)-dihydroorotate from bicarbonate: step 2/3.</text>
</comment>
<dbReference type="GO" id="GO:0005829">
    <property type="term" value="C:cytosol"/>
    <property type="evidence" value="ECO:0007669"/>
    <property type="project" value="TreeGrafter"/>
</dbReference>
<feature type="binding site" evidence="7">
    <location>
        <position position="230"/>
    </location>
    <ligand>
        <name>L-aspartate</name>
        <dbReference type="ChEBI" id="CHEBI:29991"/>
    </ligand>
</feature>
<dbReference type="NCBIfam" id="TIGR00670">
    <property type="entry name" value="asp_carb_tr"/>
    <property type="match status" value="1"/>
</dbReference>
<comment type="function">
    <text evidence="5 7">Catalyzes the condensation of carbamoyl phosphate and aspartate to form carbamoyl aspartate and inorganic phosphate, the committed step in the de novo pyrimidine nucleotide biosynthesis pathway.</text>
</comment>
<dbReference type="GO" id="GO:0044205">
    <property type="term" value="P:'de novo' UMP biosynthetic process"/>
    <property type="evidence" value="ECO:0007669"/>
    <property type="project" value="UniProtKB-UniRule"/>
</dbReference>
<comment type="subunit">
    <text evidence="7">Heterododecamer (2C3:3R2) of six catalytic PyrB chains organized as two trimers (C3), and six regulatory PyrI chains organized as three dimers (R2).</text>
</comment>
<keyword evidence="3 7" id="KW-0808">Transferase</keyword>
<evidence type="ECO:0000259" key="9">
    <source>
        <dbReference type="Pfam" id="PF02729"/>
    </source>
</evidence>
<feature type="domain" description="Aspartate/ornithine carbamoyltransferase carbamoyl-P binding" evidence="9">
    <location>
        <begin position="55"/>
        <end position="202"/>
    </location>
</feature>
<reference evidence="11" key="1">
    <citation type="submission" date="2018-04" db="EMBL/GenBank/DDBJ databases">
        <authorList>
            <person name="Cornet L."/>
        </authorList>
    </citation>
    <scope>NUCLEOTIDE SEQUENCE [LARGE SCALE GENOMIC DNA]</scope>
</reference>
<reference evidence="10 11" key="2">
    <citation type="submission" date="2018-06" db="EMBL/GenBank/DDBJ databases">
        <title>Metagenomic assembly of (sub)arctic Cyanobacteria and their associated microbiome from non-axenic cultures.</title>
        <authorList>
            <person name="Baurain D."/>
        </authorList>
    </citation>
    <scope>NUCLEOTIDE SEQUENCE [LARGE SCALE GENOMIC DNA]</scope>
    <source>
        <strain evidence="10">ULC027bin1</strain>
    </source>
</reference>
<accession>A0A2W4WX34</accession>
<evidence type="ECO:0000313" key="10">
    <source>
        <dbReference type="EMBL" id="PZO49674.1"/>
    </source>
</evidence>
<comment type="similarity">
    <text evidence="2 7">Belongs to the aspartate/ornithine carbamoyltransferase superfamily. ATCase family.</text>
</comment>
<dbReference type="UniPathway" id="UPA00070">
    <property type="reaction ID" value="UER00116"/>
</dbReference>
<comment type="caution">
    <text evidence="10">The sequence shown here is derived from an EMBL/GenBank/DDBJ whole genome shotgun (WGS) entry which is preliminary data.</text>
</comment>
<dbReference type="EC" id="2.1.3.2" evidence="7"/>
<comment type="catalytic activity">
    <reaction evidence="6 7">
        <text>carbamoyl phosphate + L-aspartate = N-carbamoyl-L-aspartate + phosphate + H(+)</text>
        <dbReference type="Rhea" id="RHEA:20013"/>
        <dbReference type="ChEBI" id="CHEBI:15378"/>
        <dbReference type="ChEBI" id="CHEBI:29991"/>
        <dbReference type="ChEBI" id="CHEBI:32814"/>
        <dbReference type="ChEBI" id="CHEBI:43474"/>
        <dbReference type="ChEBI" id="CHEBI:58228"/>
        <dbReference type="EC" id="2.1.3.2"/>
    </reaction>
</comment>
<dbReference type="InterPro" id="IPR002082">
    <property type="entry name" value="Asp_carbamoyltransf"/>
</dbReference>
<feature type="domain" description="Aspartate/ornithine carbamoyltransferase Asp/Orn-binding" evidence="8">
    <location>
        <begin position="217"/>
        <end position="389"/>
    </location>
</feature>
<evidence type="ECO:0000256" key="6">
    <source>
        <dbReference type="ARBA" id="ARBA00048859"/>
    </source>
</evidence>
<protein>
    <recommendedName>
        <fullName evidence="7">Aspartate carbamoyltransferase</fullName>
        <ecNumber evidence="7">2.1.3.2</ecNumber>
    </recommendedName>
    <alternativeName>
        <fullName evidence="7">Aspartate transcarbamylase</fullName>
        <shortName evidence="7">ATCase</shortName>
    </alternativeName>
</protein>
<dbReference type="InterPro" id="IPR006131">
    <property type="entry name" value="Asp_carbamoyltransf_Asp/Orn-bd"/>
</dbReference>
<dbReference type="GO" id="GO:0004070">
    <property type="term" value="F:aspartate carbamoyltransferase activity"/>
    <property type="evidence" value="ECO:0007669"/>
    <property type="project" value="UniProtKB-UniRule"/>
</dbReference>
<dbReference type="PRINTS" id="PR00100">
    <property type="entry name" value="AOTCASE"/>
</dbReference>
<evidence type="ECO:0000313" key="11">
    <source>
        <dbReference type="Proteomes" id="UP000249794"/>
    </source>
</evidence>
<feature type="binding site" evidence="7">
    <location>
        <position position="190"/>
    </location>
    <ligand>
        <name>carbamoyl phosphate</name>
        <dbReference type="ChEBI" id="CHEBI:58228"/>
    </ligand>
</feature>
<dbReference type="InterPro" id="IPR006130">
    <property type="entry name" value="Asp/Orn_carbamoylTrfase"/>
</dbReference>
<dbReference type="PRINTS" id="PR00101">
    <property type="entry name" value="ATCASE"/>
</dbReference>
<feature type="binding site" evidence="7">
    <location>
        <position position="350"/>
    </location>
    <ligand>
        <name>carbamoyl phosphate</name>
        <dbReference type="ChEBI" id="CHEBI:58228"/>
    </ligand>
</feature>
<dbReference type="GO" id="GO:0006520">
    <property type="term" value="P:amino acid metabolic process"/>
    <property type="evidence" value="ECO:0007669"/>
    <property type="project" value="InterPro"/>
</dbReference>
<feature type="binding site" evidence="7">
    <location>
        <position position="309"/>
    </location>
    <ligand>
        <name>L-aspartate</name>
        <dbReference type="ChEBI" id="CHEBI:29991"/>
    </ligand>
</feature>
<dbReference type="Pfam" id="PF02729">
    <property type="entry name" value="OTCace_N"/>
    <property type="match status" value="1"/>
</dbReference>
<dbReference type="NCBIfam" id="NF002032">
    <property type="entry name" value="PRK00856.1"/>
    <property type="match status" value="1"/>
</dbReference>
<dbReference type="InterPro" id="IPR006132">
    <property type="entry name" value="Asp/Orn_carbamoyltranf_P-bd"/>
</dbReference>
<feature type="binding site" evidence="7">
    <location>
        <position position="351"/>
    </location>
    <ligand>
        <name>carbamoyl phosphate</name>
        <dbReference type="ChEBI" id="CHEBI:58228"/>
    </ligand>
</feature>
<evidence type="ECO:0000256" key="4">
    <source>
        <dbReference type="ARBA" id="ARBA00022975"/>
    </source>
</evidence>
<sequence>MCQFAKLKRAYRPFRWPILLANITGQFYWPISLTDRQPFFDLPQLILINFSWNRRHILSLADFTPAEYESVLQTALSFQGVLSRRTKKVPTLQGQVVANLFFEPSTRTRSSFELAAKRLSADTLNFSPGSSSLTKGETILDTAKTYLAMGTDLMVIRHQSAGVPATIAQEMDRLKAGVGVLNAGDGQHEHPSQALLDLLTICNSLNPQQPTTKDLRGKKIVIVGDILHSRVARSNLWSLSTCGAQVHLVAPPTLLPKAFEAAFSVPLAAAVSPEGSTDESVTFPVTRDVFVHWQLETALKEADFVMALRLQKERMSDHLLPSLREYHQRFGITRDRLKHCHPHVKILHPGPTNRGVEITSDLMDDPDLSLVPQQVASGVAVRMALLYLMGRAKTGEVKSKQREPQLREPQLIE</sequence>
<dbReference type="Proteomes" id="UP000249794">
    <property type="component" value="Unassembled WGS sequence"/>
</dbReference>
<evidence type="ECO:0000256" key="3">
    <source>
        <dbReference type="ARBA" id="ARBA00022679"/>
    </source>
</evidence>
<dbReference type="AlphaFoldDB" id="A0A2W4WX34"/>
<evidence type="ECO:0000256" key="2">
    <source>
        <dbReference type="ARBA" id="ARBA00008896"/>
    </source>
</evidence>
<evidence type="ECO:0000256" key="1">
    <source>
        <dbReference type="ARBA" id="ARBA00004852"/>
    </source>
</evidence>
<feature type="binding site" evidence="7">
    <location>
        <position position="193"/>
    </location>
    <ligand>
        <name>carbamoyl phosphate</name>
        <dbReference type="ChEBI" id="CHEBI:58228"/>
    </ligand>
</feature>
<feature type="binding site" evidence="7">
    <location>
        <position position="157"/>
    </location>
    <ligand>
        <name>carbamoyl phosphate</name>
        <dbReference type="ChEBI" id="CHEBI:58228"/>
    </ligand>
</feature>
<keyword evidence="4 7" id="KW-0665">Pyrimidine biosynthesis</keyword>
<dbReference type="HAMAP" id="MF_00001">
    <property type="entry name" value="Asp_carb_tr"/>
    <property type="match status" value="1"/>
</dbReference>
<feature type="binding site" evidence="7">
    <location>
        <position position="107"/>
    </location>
    <ligand>
        <name>carbamoyl phosphate</name>
        <dbReference type="ChEBI" id="CHEBI:58228"/>
    </ligand>
</feature>
<feature type="binding site" evidence="7">
    <location>
        <position position="108"/>
    </location>
    <ligand>
        <name>carbamoyl phosphate</name>
        <dbReference type="ChEBI" id="CHEBI:58228"/>
    </ligand>
</feature>
<dbReference type="SUPFAM" id="SSF53671">
    <property type="entry name" value="Aspartate/ornithine carbamoyltransferase"/>
    <property type="match status" value="1"/>
</dbReference>
<dbReference type="PROSITE" id="PS00097">
    <property type="entry name" value="CARBAMOYLTRANSFERASE"/>
    <property type="match status" value="1"/>
</dbReference>
<dbReference type="Gene3D" id="3.40.50.1370">
    <property type="entry name" value="Aspartate/ornithine carbamoyltransferase"/>
    <property type="match status" value="2"/>
</dbReference>
<dbReference type="GO" id="GO:0016597">
    <property type="term" value="F:amino acid binding"/>
    <property type="evidence" value="ECO:0007669"/>
    <property type="project" value="InterPro"/>
</dbReference>